<evidence type="ECO:0000313" key="2">
    <source>
        <dbReference type="EMBL" id="KAK1842947.1"/>
    </source>
</evidence>
<evidence type="ECO:0000313" key="3">
    <source>
        <dbReference type="Proteomes" id="UP001243330"/>
    </source>
</evidence>
<feature type="compositionally biased region" description="Basic and acidic residues" evidence="1">
    <location>
        <begin position="89"/>
        <end position="100"/>
    </location>
</feature>
<gene>
    <name evidence="2" type="ORF">CCHR01_14421</name>
</gene>
<feature type="region of interest" description="Disordered" evidence="1">
    <location>
        <begin position="1"/>
        <end position="33"/>
    </location>
</feature>
<feature type="compositionally biased region" description="Low complexity" evidence="1">
    <location>
        <begin position="104"/>
        <end position="120"/>
    </location>
</feature>
<accession>A0AAD9AA79</accession>
<reference evidence="2" key="1">
    <citation type="submission" date="2023-01" db="EMBL/GenBank/DDBJ databases">
        <title>Colletotrichum chrysophilum M932 genome sequence.</title>
        <authorList>
            <person name="Baroncelli R."/>
        </authorList>
    </citation>
    <scope>NUCLEOTIDE SEQUENCE</scope>
    <source>
        <strain evidence="2">M932</strain>
    </source>
</reference>
<evidence type="ECO:0000256" key="1">
    <source>
        <dbReference type="SAM" id="MobiDB-lite"/>
    </source>
</evidence>
<dbReference type="EMBL" id="JAQOWY010000385">
    <property type="protein sequence ID" value="KAK1842947.1"/>
    <property type="molecule type" value="Genomic_DNA"/>
</dbReference>
<feature type="compositionally biased region" description="Low complexity" evidence="1">
    <location>
        <begin position="73"/>
        <end position="82"/>
    </location>
</feature>
<feature type="region of interest" description="Disordered" evidence="1">
    <location>
        <begin position="45"/>
        <end position="120"/>
    </location>
</feature>
<proteinExistence type="predicted"/>
<comment type="caution">
    <text evidence="2">The sequence shown here is derived from an EMBL/GenBank/DDBJ whole genome shotgun (WGS) entry which is preliminary data.</text>
</comment>
<dbReference type="Proteomes" id="UP001243330">
    <property type="component" value="Unassembled WGS sequence"/>
</dbReference>
<sequence length="120" mass="13008">MAKRLPAILLPPAPGAPCAVTQPGEELTGTYPPGLVSSSWHAVTGTSQLLQQQPPPIARPREPLVRPRRRLSPSHPHPGSSETETATETWRHKVWSHDPNTDDSTPPTHHCCPTTSSMTC</sequence>
<organism evidence="2 3">
    <name type="scientific">Colletotrichum chrysophilum</name>
    <dbReference type="NCBI Taxonomy" id="1836956"/>
    <lineage>
        <taxon>Eukaryota</taxon>
        <taxon>Fungi</taxon>
        <taxon>Dikarya</taxon>
        <taxon>Ascomycota</taxon>
        <taxon>Pezizomycotina</taxon>
        <taxon>Sordariomycetes</taxon>
        <taxon>Hypocreomycetidae</taxon>
        <taxon>Glomerellales</taxon>
        <taxon>Glomerellaceae</taxon>
        <taxon>Colletotrichum</taxon>
        <taxon>Colletotrichum gloeosporioides species complex</taxon>
    </lineage>
</organism>
<keyword evidence="3" id="KW-1185">Reference proteome</keyword>
<name>A0AAD9AA79_9PEZI</name>
<dbReference type="AlphaFoldDB" id="A0AAD9AA79"/>
<protein>
    <submittedName>
        <fullName evidence="2">Uncharacterized protein</fullName>
    </submittedName>
</protein>